<protein>
    <recommendedName>
        <fullName evidence="4">PiggyBac transposable element-derived protein domain-containing protein</fullName>
    </recommendedName>
</protein>
<accession>A0A4Y2RSU7</accession>
<name>A0A4Y2RSU7_ARAVE</name>
<gene>
    <name evidence="2" type="ORF">AVEN_119235_1</name>
</gene>
<evidence type="ECO:0000313" key="2">
    <source>
        <dbReference type="EMBL" id="GBN78446.1"/>
    </source>
</evidence>
<feature type="compositionally biased region" description="Acidic residues" evidence="1">
    <location>
        <begin position="1"/>
        <end position="13"/>
    </location>
</feature>
<dbReference type="OrthoDB" id="6468350at2759"/>
<feature type="region of interest" description="Disordered" evidence="1">
    <location>
        <begin position="1"/>
        <end position="62"/>
    </location>
</feature>
<evidence type="ECO:0000313" key="3">
    <source>
        <dbReference type="Proteomes" id="UP000499080"/>
    </source>
</evidence>
<keyword evidence="3" id="KW-1185">Reference proteome</keyword>
<dbReference type="Proteomes" id="UP000499080">
    <property type="component" value="Unassembled WGS sequence"/>
</dbReference>
<feature type="non-terminal residue" evidence="2">
    <location>
        <position position="1"/>
    </location>
</feature>
<dbReference type="AlphaFoldDB" id="A0A4Y2RSU7"/>
<comment type="caution">
    <text evidence="2">The sequence shown here is derived from an EMBL/GenBank/DDBJ whole genome shotgun (WGS) entry which is preliminary data.</text>
</comment>
<reference evidence="2 3" key="1">
    <citation type="journal article" date="2019" name="Sci. Rep.">
        <title>Orb-weaving spider Araneus ventricosus genome elucidates the spidroin gene catalogue.</title>
        <authorList>
            <person name="Kono N."/>
            <person name="Nakamura H."/>
            <person name="Ohtoshi R."/>
            <person name="Moran D.A.P."/>
            <person name="Shinohara A."/>
            <person name="Yoshida Y."/>
            <person name="Fujiwara M."/>
            <person name="Mori M."/>
            <person name="Tomita M."/>
            <person name="Arakawa K."/>
        </authorList>
    </citation>
    <scope>NUCLEOTIDE SEQUENCE [LARGE SCALE GENOMIC DNA]</scope>
</reference>
<sequence>SQSESEDELTDSFESDHEFDSDYENYSSRTNEEENNLNASRGQKRMRLLTNSEDDSEESNERQIIEIAIDGTVWKKIETSSSPGRPLLQPDSFDDYLHSNAKVSKDTFW</sequence>
<evidence type="ECO:0000256" key="1">
    <source>
        <dbReference type="SAM" id="MobiDB-lite"/>
    </source>
</evidence>
<organism evidence="2 3">
    <name type="scientific">Araneus ventricosus</name>
    <name type="common">Orbweaver spider</name>
    <name type="synonym">Epeira ventricosa</name>
    <dbReference type="NCBI Taxonomy" id="182803"/>
    <lineage>
        <taxon>Eukaryota</taxon>
        <taxon>Metazoa</taxon>
        <taxon>Ecdysozoa</taxon>
        <taxon>Arthropoda</taxon>
        <taxon>Chelicerata</taxon>
        <taxon>Arachnida</taxon>
        <taxon>Araneae</taxon>
        <taxon>Araneomorphae</taxon>
        <taxon>Entelegynae</taxon>
        <taxon>Araneoidea</taxon>
        <taxon>Araneidae</taxon>
        <taxon>Araneus</taxon>
    </lineage>
</organism>
<proteinExistence type="predicted"/>
<evidence type="ECO:0008006" key="4">
    <source>
        <dbReference type="Google" id="ProtNLM"/>
    </source>
</evidence>
<dbReference type="EMBL" id="BGPR01018181">
    <property type="protein sequence ID" value="GBN78446.1"/>
    <property type="molecule type" value="Genomic_DNA"/>
</dbReference>